<dbReference type="EMBL" id="ML210157">
    <property type="protein sequence ID" value="TFK28308.1"/>
    <property type="molecule type" value="Genomic_DNA"/>
</dbReference>
<protein>
    <recommendedName>
        <fullName evidence="6">Mid2 domain-containing protein</fullName>
    </recommendedName>
</protein>
<keyword evidence="2" id="KW-0812">Transmembrane</keyword>
<keyword evidence="2" id="KW-1133">Transmembrane helix</keyword>
<keyword evidence="5" id="KW-1185">Reference proteome</keyword>
<dbReference type="Proteomes" id="UP000307440">
    <property type="component" value="Unassembled WGS sequence"/>
</dbReference>
<evidence type="ECO:0000256" key="3">
    <source>
        <dbReference type="SAM" id="SignalP"/>
    </source>
</evidence>
<evidence type="ECO:0000256" key="1">
    <source>
        <dbReference type="SAM" id="MobiDB-lite"/>
    </source>
</evidence>
<feature type="transmembrane region" description="Helical" evidence="2">
    <location>
        <begin position="229"/>
        <end position="251"/>
    </location>
</feature>
<keyword evidence="2" id="KW-0472">Membrane</keyword>
<evidence type="ECO:0000313" key="4">
    <source>
        <dbReference type="EMBL" id="TFK28308.1"/>
    </source>
</evidence>
<feature type="chain" id="PRO_5022835171" description="Mid2 domain-containing protein" evidence="3">
    <location>
        <begin position="21"/>
        <end position="374"/>
    </location>
</feature>
<organism evidence="4 5">
    <name type="scientific">Coprinopsis marcescibilis</name>
    <name type="common">Agaric fungus</name>
    <name type="synonym">Psathyrella marcescibilis</name>
    <dbReference type="NCBI Taxonomy" id="230819"/>
    <lineage>
        <taxon>Eukaryota</taxon>
        <taxon>Fungi</taxon>
        <taxon>Dikarya</taxon>
        <taxon>Basidiomycota</taxon>
        <taxon>Agaricomycotina</taxon>
        <taxon>Agaricomycetes</taxon>
        <taxon>Agaricomycetidae</taxon>
        <taxon>Agaricales</taxon>
        <taxon>Agaricineae</taxon>
        <taxon>Psathyrellaceae</taxon>
        <taxon>Coprinopsis</taxon>
    </lineage>
</organism>
<feature type="region of interest" description="Disordered" evidence="1">
    <location>
        <begin position="162"/>
        <end position="219"/>
    </location>
</feature>
<dbReference type="CDD" id="cd12087">
    <property type="entry name" value="TM_EGFR-like"/>
    <property type="match status" value="1"/>
</dbReference>
<keyword evidence="3" id="KW-0732">Signal</keyword>
<name>A0A5C3L6F5_COPMA</name>
<sequence length="374" mass="40300">MHWQVCCLCAWILLAGLAGAQTQTQFRNVSLDDRDPSILYEPRSSWTLTAQDILDSGRGFMLTTEPSAYAEFKFTGVALYYWAAPWQTEQEDVATSISIDGGPPFIVRLRRTQTTQIPNPNLQIMASFVDLPNAEHTVRVDPAPPMNYAVVDFFVYTENVEDDQGDNGSSSSSSSPTPSPPIQDPTGSTDISGSFSTNEAQTGIGAASPSHSSTAQNKAQPKSALSTGAIVGTAFGIIFCLTLILAIVFLFRRFRRKSGKGVVDMSQDLEDPPDTRYGAHHDFASVSSTTLPHPLHYPTLSHSAGTGYPTRAVGQAHPASGYYGSGSSRKVDGFGNLQPPPYVAAWAKHHTSGIGGSLDNTTVHREGKHSKTQF</sequence>
<gene>
    <name evidence="4" type="ORF">FA15DRAFT_716731</name>
</gene>
<feature type="region of interest" description="Disordered" evidence="1">
    <location>
        <begin position="354"/>
        <end position="374"/>
    </location>
</feature>
<dbReference type="OrthoDB" id="3234968at2759"/>
<proteinExistence type="predicted"/>
<feature type="signal peptide" evidence="3">
    <location>
        <begin position="1"/>
        <end position="20"/>
    </location>
</feature>
<accession>A0A5C3L6F5</accession>
<dbReference type="AlphaFoldDB" id="A0A5C3L6F5"/>
<reference evidence="4 5" key="1">
    <citation type="journal article" date="2019" name="Nat. Ecol. Evol.">
        <title>Megaphylogeny resolves global patterns of mushroom evolution.</title>
        <authorList>
            <person name="Varga T."/>
            <person name="Krizsan K."/>
            <person name="Foldi C."/>
            <person name="Dima B."/>
            <person name="Sanchez-Garcia M."/>
            <person name="Sanchez-Ramirez S."/>
            <person name="Szollosi G.J."/>
            <person name="Szarkandi J.G."/>
            <person name="Papp V."/>
            <person name="Albert L."/>
            <person name="Andreopoulos W."/>
            <person name="Angelini C."/>
            <person name="Antonin V."/>
            <person name="Barry K.W."/>
            <person name="Bougher N.L."/>
            <person name="Buchanan P."/>
            <person name="Buyck B."/>
            <person name="Bense V."/>
            <person name="Catcheside P."/>
            <person name="Chovatia M."/>
            <person name="Cooper J."/>
            <person name="Damon W."/>
            <person name="Desjardin D."/>
            <person name="Finy P."/>
            <person name="Geml J."/>
            <person name="Haridas S."/>
            <person name="Hughes K."/>
            <person name="Justo A."/>
            <person name="Karasinski D."/>
            <person name="Kautmanova I."/>
            <person name="Kiss B."/>
            <person name="Kocsube S."/>
            <person name="Kotiranta H."/>
            <person name="LaButti K.M."/>
            <person name="Lechner B.E."/>
            <person name="Liimatainen K."/>
            <person name="Lipzen A."/>
            <person name="Lukacs Z."/>
            <person name="Mihaltcheva S."/>
            <person name="Morgado L.N."/>
            <person name="Niskanen T."/>
            <person name="Noordeloos M.E."/>
            <person name="Ohm R.A."/>
            <person name="Ortiz-Santana B."/>
            <person name="Ovrebo C."/>
            <person name="Racz N."/>
            <person name="Riley R."/>
            <person name="Savchenko A."/>
            <person name="Shiryaev A."/>
            <person name="Soop K."/>
            <person name="Spirin V."/>
            <person name="Szebenyi C."/>
            <person name="Tomsovsky M."/>
            <person name="Tulloss R.E."/>
            <person name="Uehling J."/>
            <person name="Grigoriev I.V."/>
            <person name="Vagvolgyi C."/>
            <person name="Papp T."/>
            <person name="Martin F.M."/>
            <person name="Miettinen O."/>
            <person name="Hibbett D.S."/>
            <person name="Nagy L.G."/>
        </authorList>
    </citation>
    <scope>NUCLEOTIDE SEQUENCE [LARGE SCALE GENOMIC DNA]</scope>
    <source>
        <strain evidence="4 5">CBS 121175</strain>
    </source>
</reference>
<evidence type="ECO:0008006" key="6">
    <source>
        <dbReference type="Google" id="ProtNLM"/>
    </source>
</evidence>
<feature type="compositionally biased region" description="Polar residues" evidence="1">
    <location>
        <begin position="209"/>
        <end position="219"/>
    </location>
</feature>
<evidence type="ECO:0000313" key="5">
    <source>
        <dbReference type="Proteomes" id="UP000307440"/>
    </source>
</evidence>
<evidence type="ECO:0000256" key="2">
    <source>
        <dbReference type="SAM" id="Phobius"/>
    </source>
</evidence>
<feature type="compositionally biased region" description="Polar residues" evidence="1">
    <location>
        <begin position="185"/>
        <end position="201"/>
    </location>
</feature>